<dbReference type="RefSeq" id="WP_236617310.1">
    <property type="nucleotide sequence ID" value="NZ_CP009170.1"/>
</dbReference>
<feature type="coiled-coil region" evidence="2">
    <location>
        <begin position="120"/>
        <end position="147"/>
    </location>
</feature>
<reference evidence="4" key="1">
    <citation type="journal article" date="2015" name="Genome Announc.">
        <title>Whole-Genome Sequences of 80 Environmental and Clinical Isolates of Burkholderia pseudomallei.</title>
        <authorList>
            <person name="Johnson S.L."/>
            <person name="Baker A.L."/>
            <person name="Chain P.S."/>
            <person name="Currie B.J."/>
            <person name="Daligault H.E."/>
            <person name="Davenport K.W."/>
            <person name="Davis C.B."/>
            <person name="Inglis T.J."/>
            <person name="Kaestli M."/>
            <person name="Koren S."/>
            <person name="Mayo M."/>
            <person name="Merritt A.J."/>
            <person name="Price E.P."/>
            <person name="Sarovich D.S."/>
            <person name="Warner J."/>
            <person name="Rosovitz M.J."/>
        </authorList>
    </citation>
    <scope>NUCLEOTIDE SEQUENCE [LARGE SCALE GENOMIC DNA]</scope>
    <source>
        <strain evidence="4">DSM 2030</strain>
    </source>
</reference>
<dbReference type="KEGG" id="tki:TKV_c04950"/>
<evidence type="ECO:0000313" key="4">
    <source>
        <dbReference type="Proteomes" id="UP000029669"/>
    </source>
</evidence>
<dbReference type="STRING" id="2325.TKV_c04950"/>
<dbReference type="InterPro" id="IPR007809">
    <property type="entry name" value="FlgN-like"/>
</dbReference>
<protein>
    <submittedName>
        <fullName evidence="3">Protein FlgN</fullName>
    </submittedName>
</protein>
<dbReference type="HOGENOM" id="CLU_1685757_0_0_9"/>
<evidence type="ECO:0000256" key="1">
    <source>
        <dbReference type="ARBA" id="ARBA00022795"/>
    </source>
</evidence>
<dbReference type="AlphaFoldDB" id="A0A097APF1"/>
<evidence type="ECO:0000313" key="3">
    <source>
        <dbReference type="EMBL" id="AIS51694.1"/>
    </source>
</evidence>
<dbReference type="Gene3D" id="1.20.58.300">
    <property type="entry name" value="FlgN-like"/>
    <property type="match status" value="1"/>
</dbReference>
<proteinExistence type="predicted"/>
<dbReference type="Proteomes" id="UP000029669">
    <property type="component" value="Chromosome"/>
</dbReference>
<organism evidence="3 4">
    <name type="scientific">Thermoanaerobacter kivui</name>
    <name type="common">Acetogenium kivui</name>
    <dbReference type="NCBI Taxonomy" id="2325"/>
    <lineage>
        <taxon>Bacteria</taxon>
        <taxon>Bacillati</taxon>
        <taxon>Bacillota</taxon>
        <taxon>Clostridia</taxon>
        <taxon>Thermoanaerobacterales</taxon>
        <taxon>Thermoanaerobacteraceae</taxon>
        <taxon>Thermoanaerobacter</taxon>
    </lineage>
</organism>
<dbReference type="InterPro" id="IPR036679">
    <property type="entry name" value="FlgN-like_sf"/>
</dbReference>
<keyword evidence="2" id="KW-0175">Coiled coil</keyword>
<name>A0A097APF1_THEKI</name>
<dbReference type="EMBL" id="CP009170">
    <property type="protein sequence ID" value="AIS51694.1"/>
    <property type="molecule type" value="Genomic_DNA"/>
</dbReference>
<dbReference type="Pfam" id="PF05130">
    <property type="entry name" value="FlgN"/>
    <property type="match status" value="1"/>
</dbReference>
<dbReference type="eggNOG" id="ENOG5032WJV">
    <property type="taxonomic scope" value="Bacteria"/>
</dbReference>
<gene>
    <name evidence="3" type="primary">flgN2</name>
    <name evidence="3" type="ORF">TKV_c04950</name>
</gene>
<keyword evidence="1" id="KW-1005">Bacterial flagellum biogenesis</keyword>
<dbReference type="GO" id="GO:0044780">
    <property type="term" value="P:bacterial-type flagellum assembly"/>
    <property type="evidence" value="ECO:0007669"/>
    <property type="project" value="InterPro"/>
</dbReference>
<dbReference type="SUPFAM" id="SSF140566">
    <property type="entry name" value="FlgN-like"/>
    <property type="match status" value="1"/>
</dbReference>
<accession>A0A097APF1</accession>
<sequence>MQRVDEMHNNVEKLTQIVQDKIQRLKELYEVTEKIGVSITSNNLEELKNLLTTKQKIIEEIDKLDADFIPLYNVFKKQNKVESIFALEGKVTEEISKLKALFIETKALLEKIKEKDDKNLQNITAISEKIENKLEELSKNKEGYIEYLKYYTPDSYFLDKKR</sequence>
<evidence type="ECO:0000256" key="2">
    <source>
        <dbReference type="SAM" id="Coils"/>
    </source>
</evidence>
<keyword evidence="4" id="KW-1185">Reference proteome</keyword>